<evidence type="ECO:0000259" key="8">
    <source>
        <dbReference type="PROSITE" id="PS50850"/>
    </source>
</evidence>
<name>A0A380AF38_9GAMM</name>
<proteinExistence type="predicted"/>
<dbReference type="RefSeq" id="WP_115184150.1">
    <property type="nucleotide sequence ID" value="NZ_CAMIRW010000004.1"/>
</dbReference>
<feature type="transmembrane region" description="Helical" evidence="7">
    <location>
        <begin position="21"/>
        <end position="44"/>
    </location>
</feature>
<feature type="transmembrane region" description="Helical" evidence="7">
    <location>
        <begin position="50"/>
        <end position="72"/>
    </location>
</feature>
<evidence type="ECO:0000256" key="5">
    <source>
        <dbReference type="ARBA" id="ARBA00022989"/>
    </source>
</evidence>
<dbReference type="GO" id="GO:0005886">
    <property type="term" value="C:plasma membrane"/>
    <property type="evidence" value="ECO:0007669"/>
    <property type="project" value="UniProtKB-SubCell"/>
</dbReference>
<dbReference type="Pfam" id="PF07690">
    <property type="entry name" value="MFS_1"/>
    <property type="match status" value="1"/>
</dbReference>
<keyword evidence="4 7" id="KW-0812">Transmembrane</keyword>
<protein>
    <submittedName>
        <fullName evidence="9">Enterobactin exporter EntS</fullName>
    </submittedName>
</protein>
<sequence>MKEKISLWQNGTFNKLWLSQILTQVGAEVSLFALPIFAIMQLHITPIQMGYLVFSEQLAPIVLGIFSGILIDRHNPLKIMIASEVFRALILLFIFMSFYFSHANFYTLAISAFLLGTGKLFFDVSYRKLIPALFHPSEIIQCNAKLASANSLSELLGPVIAGCVIKFFSAADALFFNIIFFIFSSLFLLPLKKLKINLAIDNDKRKGGISSVYAGYQFVFKTPLLRVITLSGAIWNFCYALIYTIFIFYAVNQLKISPLMLSLVFIPGALGVLVGASIIPLMIKKFGYGKSLLFGVGLTVVWGAILSLLQPVESAVFAIGIAFFFFGLGQTIFNVINVSINQIIIPPHLIGKVIASLKVLFCITVPLGALASGYLAEARSPREAIFIATLGLMFSAFILALPQVRQFKLEASEHHTQSGLG</sequence>
<feature type="domain" description="Major facilitator superfamily (MFS) profile" evidence="8">
    <location>
        <begin position="224"/>
        <end position="421"/>
    </location>
</feature>
<dbReference type="PRINTS" id="PR01988">
    <property type="entry name" value="EXPORTERBACE"/>
</dbReference>
<feature type="transmembrane region" description="Helical" evidence="7">
    <location>
        <begin position="256"/>
        <end position="279"/>
    </location>
</feature>
<dbReference type="Proteomes" id="UP000255529">
    <property type="component" value="Unassembled WGS sequence"/>
</dbReference>
<evidence type="ECO:0000256" key="1">
    <source>
        <dbReference type="ARBA" id="ARBA00004651"/>
    </source>
</evidence>
<feature type="transmembrane region" description="Helical" evidence="7">
    <location>
        <begin position="384"/>
        <end position="401"/>
    </location>
</feature>
<evidence type="ECO:0000256" key="7">
    <source>
        <dbReference type="SAM" id="Phobius"/>
    </source>
</evidence>
<feature type="transmembrane region" description="Helical" evidence="7">
    <location>
        <begin position="315"/>
        <end position="337"/>
    </location>
</feature>
<evidence type="ECO:0000256" key="3">
    <source>
        <dbReference type="ARBA" id="ARBA00022475"/>
    </source>
</evidence>
<evidence type="ECO:0000256" key="6">
    <source>
        <dbReference type="ARBA" id="ARBA00023136"/>
    </source>
</evidence>
<evidence type="ECO:0000313" key="10">
    <source>
        <dbReference type="Proteomes" id="UP000255529"/>
    </source>
</evidence>
<feature type="transmembrane region" description="Helical" evidence="7">
    <location>
        <begin position="349"/>
        <end position="372"/>
    </location>
</feature>
<evidence type="ECO:0000313" key="9">
    <source>
        <dbReference type="EMBL" id="SUI79933.1"/>
    </source>
</evidence>
<dbReference type="AlphaFoldDB" id="A0A380AF38"/>
<keyword evidence="6 7" id="KW-0472">Membrane</keyword>
<dbReference type="CDD" id="cd06173">
    <property type="entry name" value="MFS_MefA_like"/>
    <property type="match status" value="1"/>
</dbReference>
<keyword evidence="5 7" id="KW-1133">Transmembrane helix</keyword>
<dbReference type="PROSITE" id="PS50850">
    <property type="entry name" value="MFS"/>
    <property type="match status" value="1"/>
</dbReference>
<feature type="transmembrane region" description="Helical" evidence="7">
    <location>
        <begin position="174"/>
        <end position="191"/>
    </location>
</feature>
<reference evidence="9 10" key="1">
    <citation type="submission" date="2018-06" db="EMBL/GenBank/DDBJ databases">
        <authorList>
            <consortium name="Pathogen Informatics"/>
            <person name="Doyle S."/>
        </authorList>
    </citation>
    <scope>NUCLEOTIDE SEQUENCE [LARGE SCALE GENOMIC DNA]</scope>
    <source>
        <strain evidence="9 10">NCTC11544</strain>
    </source>
</reference>
<comment type="subcellular location">
    <subcellularLocation>
        <location evidence="1">Cell membrane</location>
        <topology evidence="1">Multi-pass membrane protein</topology>
    </subcellularLocation>
</comment>
<organism evidence="9 10">
    <name type="scientific">Serratia quinivorans</name>
    <dbReference type="NCBI Taxonomy" id="137545"/>
    <lineage>
        <taxon>Bacteria</taxon>
        <taxon>Pseudomonadati</taxon>
        <taxon>Pseudomonadota</taxon>
        <taxon>Gammaproteobacteria</taxon>
        <taxon>Enterobacterales</taxon>
        <taxon>Yersiniaceae</taxon>
        <taxon>Serratia</taxon>
    </lineage>
</organism>
<feature type="transmembrane region" description="Helical" evidence="7">
    <location>
        <begin position="291"/>
        <end position="309"/>
    </location>
</feature>
<dbReference type="EMBL" id="UGYN01000002">
    <property type="protein sequence ID" value="SUI79933.1"/>
    <property type="molecule type" value="Genomic_DNA"/>
</dbReference>
<accession>A0A380AF38</accession>
<feature type="transmembrane region" description="Helical" evidence="7">
    <location>
        <begin position="227"/>
        <end position="250"/>
    </location>
</feature>
<dbReference type="SUPFAM" id="SSF103473">
    <property type="entry name" value="MFS general substrate transporter"/>
    <property type="match status" value="1"/>
</dbReference>
<evidence type="ECO:0000256" key="4">
    <source>
        <dbReference type="ARBA" id="ARBA00022692"/>
    </source>
</evidence>
<dbReference type="InterPro" id="IPR011701">
    <property type="entry name" value="MFS"/>
</dbReference>
<dbReference type="InterPro" id="IPR020846">
    <property type="entry name" value="MFS_dom"/>
</dbReference>
<gene>
    <name evidence="9" type="ORF">NCTC11544_04056</name>
</gene>
<dbReference type="GO" id="GO:0022857">
    <property type="term" value="F:transmembrane transporter activity"/>
    <property type="evidence" value="ECO:0007669"/>
    <property type="project" value="InterPro"/>
</dbReference>
<keyword evidence="2" id="KW-0813">Transport</keyword>
<keyword evidence="3" id="KW-1003">Cell membrane</keyword>
<dbReference type="PANTHER" id="PTHR43266:SF2">
    <property type="entry name" value="MAJOR FACILITATOR SUPERFAMILY (MFS) PROFILE DOMAIN-CONTAINING PROTEIN"/>
    <property type="match status" value="1"/>
</dbReference>
<dbReference type="Gene3D" id="1.20.1250.20">
    <property type="entry name" value="MFS general substrate transporter like domains"/>
    <property type="match status" value="1"/>
</dbReference>
<dbReference type="InterPro" id="IPR022324">
    <property type="entry name" value="Bacilysin_exporter_BacE_put"/>
</dbReference>
<dbReference type="PANTHER" id="PTHR43266">
    <property type="entry name" value="MACROLIDE-EFFLUX PROTEIN"/>
    <property type="match status" value="1"/>
</dbReference>
<evidence type="ECO:0000256" key="2">
    <source>
        <dbReference type="ARBA" id="ARBA00022448"/>
    </source>
</evidence>
<dbReference type="InterPro" id="IPR036259">
    <property type="entry name" value="MFS_trans_sf"/>
</dbReference>